<dbReference type="AlphaFoldDB" id="A0AA35Z7H4"/>
<gene>
    <name evidence="1" type="ORF">LSALG_LOCUS26435</name>
</gene>
<dbReference type="EMBL" id="OX465081">
    <property type="protein sequence ID" value="CAI9287043.1"/>
    <property type="molecule type" value="Genomic_DNA"/>
</dbReference>
<evidence type="ECO:0000313" key="2">
    <source>
        <dbReference type="Proteomes" id="UP001177003"/>
    </source>
</evidence>
<reference evidence="1" key="1">
    <citation type="submission" date="2023-04" db="EMBL/GenBank/DDBJ databases">
        <authorList>
            <person name="Vijverberg K."/>
            <person name="Xiong W."/>
            <person name="Schranz E."/>
        </authorList>
    </citation>
    <scope>NUCLEOTIDE SEQUENCE</scope>
</reference>
<dbReference type="Proteomes" id="UP001177003">
    <property type="component" value="Chromosome 5"/>
</dbReference>
<keyword evidence="2" id="KW-1185">Reference proteome</keyword>
<organism evidence="1 2">
    <name type="scientific">Lactuca saligna</name>
    <name type="common">Willowleaf lettuce</name>
    <dbReference type="NCBI Taxonomy" id="75948"/>
    <lineage>
        <taxon>Eukaryota</taxon>
        <taxon>Viridiplantae</taxon>
        <taxon>Streptophyta</taxon>
        <taxon>Embryophyta</taxon>
        <taxon>Tracheophyta</taxon>
        <taxon>Spermatophyta</taxon>
        <taxon>Magnoliopsida</taxon>
        <taxon>eudicotyledons</taxon>
        <taxon>Gunneridae</taxon>
        <taxon>Pentapetalae</taxon>
        <taxon>asterids</taxon>
        <taxon>campanulids</taxon>
        <taxon>Asterales</taxon>
        <taxon>Asteraceae</taxon>
        <taxon>Cichorioideae</taxon>
        <taxon>Cichorieae</taxon>
        <taxon>Lactucinae</taxon>
        <taxon>Lactuca</taxon>
    </lineage>
</organism>
<name>A0AA35Z7H4_LACSI</name>
<accession>A0AA35Z7H4</accession>
<evidence type="ECO:0000313" key="1">
    <source>
        <dbReference type="EMBL" id="CAI9287043.1"/>
    </source>
</evidence>
<sequence length="128" mass="13901">MSLIPSSPKFAALQEAYGLTLADGVEFPTSGVVITSPPPGSVQMLTPSAVHKIVAFEMICRANGIVLDYFVFNFFFRFVATNNKYTFSARRVVIISSLTANHQRIGRTSGYSSTRNCLVGNAIGQMLC</sequence>
<proteinExistence type="predicted"/>
<protein>
    <submittedName>
        <fullName evidence="1">Uncharacterized protein</fullName>
    </submittedName>
</protein>